<name>A0A562J0Q9_9GAMM</name>
<proteinExistence type="predicted"/>
<dbReference type="InterPro" id="IPR025411">
    <property type="entry name" value="DUF4136"/>
</dbReference>
<feature type="signal peptide" evidence="1">
    <location>
        <begin position="1"/>
        <end position="19"/>
    </location>
</feature>
<feature type="domain" description="DUF4136" evidence="2">
    <location>
        <begin position="29"/>
        <end position="191"/>
    </location>
</feature>
<dbReference type="EMBL" id="VLKG01000002">
    <property type="protein sequence ID" value="TWH76742.1"/>
    <property type="molecule type" value="Genomic_DNA"/>
</dbReference>
<gene>
    <name evidence="3" type="ORF">LX59_00787</name>
</gene>
<dbReference type="AlphaFoldDB" id="A0A562J0Q9"/>
<dbReference type="Proteomes" id="UP000319627">
    <property type="component" value="Unassembled WGS sequence"/>
</dbReference>
<organism evidence="3 4">
    <name type="scientific">Azomonas agilis</name>
    <dbReference type="NCBI Taxonomy" id="116849"/>
    <lineage>
        <taxon>Bacteria</taxon>
        <taxon>Pseudomonadati</taxon>
        <taxon>Pseudomonadota</taxon>
        <taxon>Gammaproteobacteria</taxon>
        <taxon>Pseudomonadales</taxon>
        <taxon>Pseudomonadaceae</taxon>
        <taxon>Azomonas</taxon>
    </lineage>
</organism>
<evidence type="ECO:0000256" key="1">
    <source>
        <dbReference type="SAM" id="SignalP"/>
    </source>
</evidence>
<sequence length="192" mass="22023">MQRALVTGCLVLLGLLALAACQSDLQLSRDYDPQRNFAAYHTWAWREPGLQYRPDDPRIKSDLTEQRIREALGEQLVGQLNLQPVKTGTKPDLWVQVWLIVDDRQNLVTTNYGGYWGGYWRNYRGASGYTETQVMDYKVGTIQVDFFDGTDGKLVWRGQAEQTLRRLPPSIEERTHAIHEAVAKVLSQYPPR</sequence>
<dbReference type="Pfam" id="PF13590">
    <property type="entry name" value="DUF4136"/>
    <property type="match status" value="1"/>
</dbReference>
<comment type="caution">
    <text evidence="3">The sequence shown here is derived from an EMBL/GenBank/DDBJ whole genome shotgun (WGS) entry which is preliminary data.</text>
</comment>
<reference evidence="3 4" key="1">
    <citation type="submission" date="2019-07" db="EMBL/GenBank/DDBJ databases">
        <title>Genomic Encyclopedia of Type Strains, Phase I: the one thousand microbial genomes (KMG-I) project.</title>
        <authorList>
            <person name="Kyrpides N."/>
        </authorList>
    </citation>
    <scope>NUCLEOTIDE SEQUENCE [LARGE SCALE GENOMIC DNA]</scope>
    <source>
        <strain evidence="3 4">DSM 375</strain>
    </source>
</reference>
<evidence type="ECO:0000313" key="3">
    <source>
        <dbReference type="EMBL" id="TWH76742.1"/>
    </source>
</evidence>
<protein>
    <submittedName>
        <fullName evidence="3">Uncharacterized protein DUF4136</fullName>
    </submittedName>
</protein>
<dbReference type="OrthoDB" id="7019059at2"/>
<dbReference type="PROSITE" id="PS51257">
    <property type="entry name" value="PROKAR_LIPOPROTEIN"/>
    <property type="match status" value="1"/>
</dbReference>
<evidence type="ECO:0000259" key="2">
    <source>
        <dbReference type="Pfam" id="PF13590"/>
    </source>
</evidence>
<dbReference type="Gene3D" id="3.30.160.670">
    <property type="match status" value="1"/>
</dbReference>
<keyword evidence="4" id="KW-1185">Reference proteome</keyword>
<feature type="chain" id="PRO_5021924294" evidence="1">
    <location>
        <begin position="20"/>
        <end position="192"/>
    </location>
</feature>
<evidence type="ECO:0000313" key="4">
    <source>
        <dbReference type="Proteomes" id="UP000319627"/>
    </source>
</evidence>
<accession>A0A562J0Q9</accession>
<keyword evidence="1" id="KW-0732">Signal</keyword>
<dbReference type="RefSeq" id="WP_144570524.1">
    <property type="nucleotide sequence ID" value="NZ_VLKG01000002.1"/>
</dbReference>